<dbReference type="SFLD" id="SFLDG01065">
    <property type="entry name" value="anaerobic_coproporphyrinogen-I"/>
    <property type="match status" value="1"/>
</dbReference>
<dbReference type="Pfam" id="PF06969">
    <property type="entry name" value="HemN_C"/>
    <property type="match status" value="1"/>
</dbReference>
<reference evidence="20" key="1">
    <citation type="journal article" date="2018" name="Genome Announc.">
        <title>Complete genome sequence of a Dickeya fangzhongdai type strain causing bleeding canker of pear tree trunks.</title>
        <authorList>
            <person name="Zhao Y."/>
            <person name="Tian Y."/>
            <person name="Li X."/>
            <person name="Hu B."/>
        </authorList>
    </citation>
    <scope>NUCLEOTIDE SEQUENCE [LARGE SCALE GENOMIC DNA]</scope>
    <source>
        <strain evidence="20">DSM 101947</strain>
    </source>
</reference>
<evidence type="ECO:0000256" key="14">
    <source>
        <dbReference type="ARBA" id="ARBA00048321"/>
    </source>
</evidence>
<keyword evidence="6 15" id="KW-0963">Cytoplasm</keyword>
<feature type="binding site" evidence="17">
    <location>
        <position position="69"/>
    </location>
    <ligand>
        <name>[4Fe-4S] cluster</name>
        <dbReference type="ChEBI" id="CHEBI:49883"/>
        <note>4Fe-4S-S-AdoMet</note>
    </ligand>
</feature>
<dbReference type="CDD" id="cd01335">
    <property type="entry name" value="Radical_SAM"/>
    <property type="match status" value="1"/>
</dbReference>
<evidence type="ECO:0000256" key="4">
    <source>
        <dbReference type="ARBA" id="ARBA00011245"/>
    </source>
</evidence>
<dbReference type="UniPathway" id="UPA00251">
    <property type="reaction ID" value="UER00323"/>
</dbReference>
<keyword evidence="12 15" id="KW-0627">Porphyrin biosynthesis</keyword>
<dbReference type="SFLD" id="SFLDF00277">
    <property type="entry name" value="oxygen-independent_coproporphy"/>
    <property type="match status" value="1"/>
</dbReference>
<dbReference type="GO" id="GO:0046872">
    <property type="term" value="F:metal ion binding"/>
    <property type="evidence" value="ECO:0007669"/>
    <property type="project" value="UniProtKB-KW"/>
</dbReference>
<proteinExistence type="inferred from homology"/>
<evidence type="ECO:0000313" key="19">
    <source>
        <dbReference type="EMBL" id="ATZ96433.1"/>
    </source>
</evidence>
<dbReference type="Pfam" id="PF04055">
    <property type="entry name" value="Radical_SAM"/>
    <property type="match status" value="1"/>
</dbReference>
<evidence type="ECO:0000256" key="13">
    <source>
        <dbReference type="ARBA" id="ARBA00024295"/>
    </source>
</evidence>
<dbReference type="FunFam" id="3.80.30.20:FF:000012">
    <property type="entry name" value="Coproporphyrinogen-III oxidase"/>
    <property type="match status" value="1"/>
</dbReference>
<feature type="binding site" evidence="16">
    <location>
        <position position="145"/>
    </location>
    <ligand>
        <name>S-adenosyl-L-methionine</name>
        <dbReference type="ChEBI" id="CHEBI:59789"/>
        <label>1</label>
    </ligand>
</feature>
<dbReference type="SMART" id="SM00729">
    <property type="entry name" value="Elp3"/>
    <property type="match status" value="1"/>
</dbReference>
<keyword evidence="7 15" id="KW-0949">S-adenosyl-L-methionine</keyword>
<evidence type="ECO:0000256" key="7">
    <source>
        <dbReference type="ARBA" id="ARBA00022691"/>
    </source>
</evidence>
<dbReference type="PANTHER" id="PTHR13932">
    <property type="entry name" value="COPROPORPHYRINIGEN III OXIDASE"/>
    <property type="match status" value="1"/>
</dbReference>
<dbReference type="InterPro" id="IPR034505">
    <property type="entry name" value="Coproporphyrinogen-III_oxidase"/>
</dbReference>
<comment type="cofactor">
    <cofactor evidence="15 17">
        <name>[4Fe-4S] cluster</name>
        <dbReference type="ChEBI" id="CHEBI:49883"/>
    </cofactor>
    <text evidence="15 17">Binds 1 [4Fe-4S] cluster. The cluster is coordinated with 3 cysteines and an exchangeable S-adenosyl-L-methionine.</text>
</comment>
<evidence type="ECO:0000256" key="11">
    <source>
        <dbReference type="ARBA" id="ARBA00023014"/>
    </source>
</evidence>
<sequence length="457" mass="52581">MPEQTIDWDLSLIQKYNYSGPRYTSYPTALEFSDSYDNAAFAQAVARYPNRPLSLYLHIPFCHRLCYFCGCNKLVTRQLHKADEYLDRLALEIRQRAPLFAGRIVTQMHWGGGTPTFLNKTQISRLMGLLRQHFRFAEQAEMSLEVDPREIELDVLDHLRAEGFNRLSMGVQDFNKEVQRLVNREQDEAFIFALIERAKALGFASTNIDLIYGLPKQTPDSFAFTLQRVAELRPDRLSVFNYAHLPSLFAAQRKIKEADLPDAEQKLAILQQTIQSLTAAGYQFIGMDHFARPDDELAVAQREGKLHRNFQGYTTQGDTDLLGLGVSAISMIGDSYAQNQKELKLYYADVEQHGHALWRGLALTRDDCLRRDVIKALICHFQLEFTAIERAYDLSFGEYFREDLALLAPMAQDGLVDILPDRIQVTPKGRLLIRNICMCFDVYLRSKMRERQFSRVI</sequence>
<evidence type="ECO:0000256" key="12">
    <source>
        <dbReference type="ARBA" id="ARBA00023244"/>
    </source>
</evidence>
<feature type="binding site" evidence="16">
    <location>
        <position position="184"/>
    </location>
    <ligand>
        <name>S-adenosyl-L-methionine</name>
        <dbReference type="ChEBI" id="CHEBI:59789"/>
        <label>2</label>
    </ligand>
</feature>
<accession>A0A2K8QSH3</accession>
<evidence type="ECO:0000256" key="10">
    <source>
        <dbReference type="ARBA" id="ARBA00023004"/>
    </source>
</evidence>
<comment type="pathway">
    <text evidence="2 15">Porphyrin-containing compound metabolism; protoporphyrin-IX biosynthesis; protoporphyrinogen-IX from coproporphyrinogen-III (AdoMet route): step 1/1.</text>
</comment>
<keyword evidence="9 15" id="KW-0560">Oxidoreductase</keyword>
<dbReference type="InterPro" id="IPR007197">
    <property type="entry name" value="rSAM"/>
</dbReference>
<dbReference type="PIRSF" id="PIRSF000167">
    <property type="entry name" value="HemN"/>
    <property type="match status" value="1"/>
</dbReference>
<dbReference type="FunFam" id="1.10.10.920:FF:000001">
    <property type="entry name" value="Coproporphyrinogen-III oxidase"/>
    <property type="match status" value="1"/>
</dbReference>
<evidence type="ECO:0000313" key="20">
    <source>
        <dbReference type="Proteomes" id="UP000231901"/>
    </source>
</evidence>
<feature type="binding site" evidence="17">
    <location>
        <position position="66"/>
    </location>
    <ligand>
        <name>[4Fe-4S] cluster</name>
        <dbReference type="ChEBI" id="CHEBI:49883"/>
        <note>4Fe-4S-S-AdoMet</note>
    </ligand>
</feature>
<evidence type="ECO:0000256" key="17">
    <source>
        <dbReference type="PIRSR" id="PIRSR000167-2"/>
    </source>
</evidence>
<feature type="binding site" evidence="16">
    <location>
        <position position="243"/>
    </location>
    <ligand>
        <name>S-adenosyl-L-methionine</name>
        <dbReference type="ChEBI" id="CHEBI:59789"/>
        <label>2</label>
    </ligand>
</feature>
<feature type="binding site" evidence="16">
    <location>
        <position position="56"/>
    </location>
    <ligand>
        <name>S-adenosyl-L-methionine</name>
        <dbReference type="ChEBI" id="CHEBI:59789"/>
        <label>1</label>
    </ligand>
</feature>
<dbReference type="GO" id="GO:0006782">
    <property type="term" value="P:protoporphyrinogen IX biosynthetic process"/>
    <property type="evidence" value="ECO:0007669"/>
    <property type="project" value="UniProtKB-UniPathway"/>
</dbReference>
<dbReference type="NCBIfam" id="TIGR00538">
    <property type="entry name" value="hemN"/>
    <property type="match status" value="1"/>
</dbReference>
<dbReference type="SFLD" id="SFLDG01082">
    <property type="entry name" value="B12-binding_domain_containing"/>
    <property type="match status" value="1"/>
</dbReference>
<keyword evidence="10 15" id="KW-0408">Iron</keyword>
<gene>
    <name evidence="19" type="primary">hemN</name>
    <name evidence="19" type="ORF">CVE23_22120</name>
</gene>
<dbReference type="PROSITE" id="PS51918">
    <property type="entry name" value="RADICAL_SAM"/>
    <property type="match status" value="1"/>
</dbReference>
<keyword evidence="20" id="KW-1185">Reference proteome</keyword>
<dbReference type="GO" id="GO:0005737">
    <property type="term" value="C:cytoplasm"/>
    <property type="evidence" value="ECO:0007669"/>
    <property type="project" value="UniProtKB-SubCell"/>
</dbReference>
<evidence type="ECO:0000256" key="3">
    <source>
        <dbReference type="ARBA" id="ARBA00005493"/>
    </source>
</evidence>
<dbReference type="GO" id="GO:0051539">
    <property type="term" value="F:4 iron, 4 sulfur cluster binding"/>
    <property type="evidence" value="ECO:0007669"/>
    <property type="project" value="UniProtKB-KW"/>
</dbReference>
<evidence type="ECO:0000256" key="8">
    <source>
        <dbReference type="ARBA" id="ARBA00022723"/>
    </source>
</evidence>
<dbReference type="Gene3D" id="3.30.750.200">
    <property type="match status" value="1"/>
</dbReference>
<comment type="subunit">
    <text evidence="4">Monomer.</text>
</comment>
<feature type="binding site" evidence="16">
    <location>
        <position position="112"/>
    </location>
    <ligand>
        <name>S-adenosyl-L-methionine</name>
        <dbReference type="ChEBI" id="CHEBI:59789"/>
        <label>1</label>
    </ligand>
</feature>
<comment type="catalytic activity">
    <reaction evidence="14 15">
        <text>coproporphyrinogen III + 2 S-adenosyl-L-methionine = protoporphyrinogen IX + 2 5'-deoxyadenosine + 2 L-methionine + 2 CO2</text>
        <dbReference type="Rhea" id="RHEA:15425"/>
        <dbReference type="ChEBI" id="CHEBI:16526"/>
        <dbReference type="ChEBI" id="CHEBI:17319"/>
        <dbReference type="ChEBI" id="CHEBI:57307"/>
        <dbReference type="ChEBI" id="CHEBI:57309"/>
        <dbReference type="ChEBI" id="CHEBI:57844"/>
        <dbReference type="ChEBI" id="CHEBI:59789"/>
        <dbReference type="EC" id="1.3.98.3"/>
    </reaction>
</comment>
<dbReference type="GO" id="GO:0004109">
    <property type="term" value="F:coproporphyrinogen oxidase activity"/>
    <property type="evidence" value="ECO:0007669"/>
    <property type="project" value="InterPro"/>
</dbReference>
<dbReference type="SFLD" id="SFLDS00029">
    <property type="entry name" value="Radical_SAM"/>
    <property type="match status" value="1"/>
</dbReference>
<evidence type="ECO:0000256" key="15">
    <source>
        <dbReference type="PIRNR" id="PIRNR000167"/>
    </source>
</evidence>
<keyword evidence="11 15" id="KW-0411">Iron-sulfur</keyword>
<dbReference type="GeneID" id="66567020"/>
<feature type="binding site" evidence="16">
    <location>
        <position position="172"/>
    </location>
    <ligand>
        <name>S-adenosyl-L-methionine</name>
        <dbReference type="ChEBI" id="CHEBI:59789"/>
        <label>2</label>
    </ligand>
</feature>
<dbReference type="SUPFAM" id="SSF102114">
    <property type="entry name" value="Radical SAM enzymes"/>
    <property type="match status" value="1"/>
</dbReference>
<evidence type="ECO:0000256" key="6">
    <source>
        <dbReference type="ARBA" id="ARBA00022490"/>
    </source>
</evidence>
<feature type="binding site" evidence="16">
    <location>
        <begin position="68"/>
        <end position="70"/>
    </location>
    <ligand>
        <name>S-adenosyl-L-methionine</name>
        <dbReference type="ChEBI" id="CHEBI:59789"/>
        <label>2</label>
    </ligand>
</feature>
<organism evidence="19 20">
    <name type="scientific">Dickeya fangzhongdai</name>
    <dbReference type="NCBI Taxonomy" id="1778540"/>
    <lineage>
        <taxon>Bacteria</taxon>
        <taxon>Pseudomonadati</taxon>
        <taxon>Pseudomonadota</taxon>
        <taxon>Gammaproteobacteria</taxon>
        <taxon>Enterobacterales</taxon>
        <taxon>Pectobacteriaceae</taxon>
        <taxon>Dickeya</taxon>
    </lineage>
</organism>
<evidence type="ECO:0000256" key="2">
    <source>
        <dbReference type="ARBA" id="ARBA00004785"/>
    </source>
</evidence>
<dbReference type="InterPro" id="IPR058240">
    <property type="entry name" value="rSAM_sf"/>
</dbReference>
<comment type="subcellular location">
    <subcellularLocation>
        <location evidence="1 15">Cytoplasm</location>
    </subcellularLocation>
</comment>
<feature type="binding site" evidence="16">
    <location>
        <position position="209"/>
    </location>
    <ligand>
        <name>S-adenosyl-L-methionine</name>
        <dbReference type="ChEBI" id="CHEBI:59789"/>
        <label>2</label>
    </ligand>
</feature>
<dbReference type="InterPro" id="IPR004558">
    <property type="entry name" value="Coprogen_oxidase_HemN"/>
</dbReference>
<feature type="binding site" evidence="17">
    <location>
        <position position="62"/>
    </location>
    <ligand>
        <name>[4Fe-4S] cluster</name>
        <dbReference type="ChEBI" id="CHEBI:49883"/>
        <note>4Fe-4S-S-AdoMet</note>
    </ligand>
</feature>
<protein>
    <recommendedName>
        <fullName evidence="15">Coproporphyrinogen-III oxidase</fullName>
        <ecNumber evidence="15">1.3.98.3</ecNumber>
    </recommendedName>
</protein>
<dbReference type="KEGG" id="dfn:CVE23_22120"/>
<keyword evidence="8 15" id="KW-0479">Metal-binding</keyword>
<evidence type="ECO:0000256" key="5">
    <source>
        <dbReference type="ARBA" id="ARBA00022485"/>
    </source>
</evidence>
<dbReference type="AlphaFoldDB" id="A0A2K8QSH3"/>
<dbReference type="PANTHER" id="PTHR13932:SF6">
    <property type="entry name" value="OXYGEN-INDEPENDENT COPROPORPHYRINOGEN III OXIDASE"/>
    <property type="match status" value="1"/>
</dbReference>
<feature type="domain" description="Radical SAM core" evidence="18">
    <location>
        <begin position="47"/>
        <end position="280"/>
    </location>
</feature>
<evidence type="ECO:0000259" key="18">
    <source>
        <dbReference type="PROSITE" id="PS51918"/>
    </source>
</evidence>
<comment type="similarity">
    <text evidence="3 15">Belongs to the anaerobic coproporphyrinogen-III oxidase family.</text>
</comment>
<dbReference type="RefSeq" id="WP_100850352.1">
    <property type="nucleotide sequence ID" value="NZ_BMJF01000007.1"/>
</dbReference>
<evidence type="ECO:0000256" key="9">
    <source>
        <dbReference type="ARBA" id="ARBA00023002"/>
    </source>
</evidence>
<evidence type="ECO:0000256" key="16">
    <source>
        <dbReference type="PIRSR" id="PIRSR000167-1"/>
    </source>
</evidence>
<evidence type="ECO:0000256" key="1">
    <source>
        <dbReference type="ARBA" id="ARBA00004496"/>
    </source>
</evidence>
<feature type="binding site" evidence="16">
    <location>
        <position position="329"/>
    </location>
    <ligand>
        <name>S-adenosyl-L-methionine</name>
        <dbReference type="ChEBI" id="CHEBI:59789"/>
        <label>1</label>
    </ligand>
</feature>
<dbReference type="GO" id="GO:0051989">
    <property type="term" value="F:coproporphyrinogen dehydrogenase activity"/>
    <property type="evidence" value="ECO:0007669"/>
    <property type="project" value="UniProtKB-EC"/>
</dbReference>
<comment type="function">
    <text evidence="13">Involved in the heme biosynthesis. Catalyzes the anaerobic oxidative decarboxylation of propionate groups of rings A and B of coproporphyrinogen III to yield the vinyl groups in protoporphyrinogen IX.</text>
</comment>
<dbReference type="EMBL" id="CP025003">
    <property type="protein sequence ID" value="ATZ96433.1"/>
    <property type="molecule type" value="Genomic_DNA"/>
</dbReference>
<dbReference type="EC" id="1.3.98.3" evidence="15"/>
<name>A0A2K8QSH3_9GAMM</name>
<dbReference type="Proteomes" id="UP000231901">
    <property type="component" value="Chromosome"/>
</dbReference>
<dbReference type="Gene3D" id="1.10.10.920">
    <property type="match status" value="1"/>
</dbReference>
<dbReference type="InterPro" id="IPR010723">
    <property type="entry name" value="HemN_C"/>
</dbReference>
<keyword evidence="5 15" id="KW-0004">4Fe-4S</keyword>
<dbReference type="InterPro" id="IPR006638">
    <property type="entry name" value="Elp3/MiaA/NifB-like_rSAM"/>
</dbReference>
<feature type="binding site" evidence="16">
    <location>
        <begin position="113"/>
        <end position="114"/>
    </location>
    <ligand>
        <name>S-adenosyl-L-methionine</name>
        <dbReference type="ChEBI" id="CHEBI:59789"/>
        <label>2</label>
    </ligand>
</feature>